<dbReference type="Proteomes" id="UP001162030">
    <property type="component" value="Chromosome"/>
</dbReference>
<evidence type="ECO:0000259" key="2">
    <source>
        <dbReference type="Pfam" id="PF04316"/>
    </source>
</evidence>
<evidence type="ECO:0000256" key="1">
    <source>
        <dbReference type="SAM" id="MobiDB-lite"/>
    </source>
</evidence>
<gene>
    <name evidence="3" type="ORF">MSZNOR_1655</name>
</gene>
<dbReference type="InterPro" id="IPR035890">
    <property type="entry name" value="Anti-sigma-28_factor_FlgM_sf"/>
</dbReference>
<dbReference type="SUPFAM" id="SSF101498">
    <property type="entry name" value="Anti-sigma factor FlgM"/>
    <property type="match status" value="1"/>
</dbReference>
<keyword evidence="3" id="KW-0966">Cell projection</keyword>
<reference evidence="3 4" key="1">
    <citation type="submission" date="2023-03" db="EMBL/GenBank/DDBJ databases">
        <authorList>
            <person name="Pearce D."/>
        </authorList>
    </citation>
    <scope>NUCLEOTIDE SEQUENCE [LARGE SCALE GENOMIC DNA]</scope>
    <source>
        <strain evidence="3">Msz</strain>
    </source>
</reference>
<feature type="compositionally biased region" description="Polar residues" evidence="1">
    <location>
        <begin position="1"/>
        <end position="11"/>
    </location>
</feature>
<evidence type="ECO:0000313" key="3">
    <source>
        <dbReference type="EMBL" id="CAI8804477.1"/>
    </source>
</evidence>
<sequence length="98" mass="10367">MEIKLQNTVGSLSAGGLQKKQSREPVAGGSLSTPIGGVSSQTSLLLSEIKQRLLSEPSIDEAKVARIAGLVQSGSYQIDPQRAAEKLIAMELMLPEFS</sequence>
<keyword evidence="3" id="KW-0969">Cilium</keyword>
<feature type="region of interest" description="Disordered" evidence="1">
    <location>
        <begin position="1"/>
        <end position="38"/>
    </location>
</feature>
<keyword evidence="4" id="KW-1185">Reference proteome</keyword>
<name>A0ABM9I0Q6_9GAMM</name>
<proteinExistence type="predicted"/>
<protein>
    <submittedName>
        <fullName evidence="3">Negative regulator of flagellin synthesis FlgM</fullName>
    </submittedName>
</protein>
<feature type="domain" description="Anti-sigma-28 factor FlgM C-terminal" evidence="2">
    <location>
        <begin position="40"/>
        <end position="88"/>
    </location>
</feature>
<dbReference type="RefSeq" id="WP_036268238.1">
    <property type="nucleotide sequence ID" value="NZ_OX458333.1"/>
</dbReference>
<accession>A0ABM9I0Q6</accession>
<dbReference type="Pfam" id="PF04316">
    <property type="entry name" value="FlgM"/>
    <property type="match status" value="1"/>
</dbReference>
<evidence type="ECO:0000313" key="4">
    <source>
        <dbReference type="Proteomes" id="UP001162030"/>
    </source>
</evidence>
<dbReference type="EMBL" id="OX458333">
    <property type="protein sequence ID" value="CAI8804477.1"/>
    <property type="molecule type" value="Genomic_DNA"/>
</dbReference>
<keyword evidence="3" id="KW-0282">Flagellum</keyword>
<dbReference type="InterPro" id="IPR031316">
    <property type="entry name" value="FlgM_C"/>
</dbReference>
<organism evidence="3 4">
    <name type="scientific">Methylocaldum szegediense</name>
    <dbReference type="NCBI Taxonomy" id="73780"/>
    <lineage>
        <taxon>Bacteria</taxon>
        <taxon>Pseudomonadati</taxon>
        <taxon>Pseudomonadota</taxon>
        <taxon>Gammaproteobacteria</taxon>
        <taxon>Methylococcales</taxon>
        <taxon>Methylococcaceae</taxon>
        <taxon>Methylocaldum</taxon>
    </lineage>
</organism>